<dbReference type="STRING" id="1635173.WH52_05090"/>
<accession>A0A1Y2PGW4</accession>
<dbReference type="EMBL" id="LAPZ01000002">
    <property type="protein sequence ID" value="OSY89037.1"/>
    <property type="molecule type" value="Genomic_DNA"/>
</dbReference>
<organism evidence="1 2">
    <name type="scientific">Tenacibaculum holothuriorum</name>
    <dbReference type="NCBI Taxonomy" id="1635173"/>
    <lineage>
        <taxon>Bacteria</taxon>
        <taxon>Pseudomonadati</taxon>
        <taxon>Bacteroidota</taxon>
        <taxon>Flavobacteriia</taxon>
        <taxon>Flavobacteriales</taxon>
        <taxon>Flavobacteriaceae</taxon>
        <taxon>Tenacibaculum</taxon>
    </lineage>
</organism>
<comment type="caution">
    <text evidence="1">The sequence shown here is derived from an EMBL/GenBank/DDBJ whole genome shotgun (WGS) entry which is preliminary data.</text>
</comment>
<evidence type="ECO:0000313" key="2">
    <source>
        <dbReference type="Proteomes" id="UP000194221"/>
    </source>
</evidence>
<dbReference type="RefSeq" id="WP_086029855.1">
    <property type="nucleotide sequence ID" value="NZ_LAPZ01000002.1"/>
</dbReference>
<sequence length="144" mass="16342">MSISDLYSSGKHKQEIGHFASIVKIAKTDNVITEGEQKLLDRAAKKLHISESEYENILKSPEKYPVNSPVSYDERIERLYRLTKMIFADGDVDKNEVSLMRKIAVALQFPLDNVEKVCDEAIHLVMNDNDLDDFTTAIKNVNAI</sequence>
<dbReference type="OrthoDB" id="981083at2"/>
<evidence type="ECO:0008006" key="3">
    <source>
        <dbReference type="Google" id="ProtNLM"/>
    </source>
</evidence>
<reference evidence="1 2" key="1">
    <citation type="submission" date="2015-03" db="EMBL/GenBank/DDBJ databases">
        <title>Genome sequence of Tenacibaculum sp. S2-2, isolated from intestinal microbiota of sea cucumber, Apostichopus japonicas.</title>
        <authorList>
            <person name="Shao Z."/>
            <person name="Wang L."/>
            <person name="Li X."/>
        </authorList>
    </citation>
    <scope>NUCLEOTIDE SEQUENCE [LARGE SCALE GENOMIC DNA]</scope>
    <source>
        <strain evidence="1 2">S2-2</strain>
    </source>
</reference>
<dbReference type="Proteomes" id="UP000194221">
    <property type="component" value="Unassembled WGS sequence"/>
</dbReference>
<dbReference type="InParanoid" id="A0A1Y2PGW4"/>
<dbReference type="InterPro" id="IPR029024">
    <property type="entry name" value="TerB-like"/>
</dbReference>
<name>A0A1Y2PGW4_9FLAO</name>
<gene>
    <name evidence="1" type="ORF">WH52_05090</name>
</gene>
<proteinExistence type="predicted"/>
<protein>
    <recommendedName>
        <fullName evidence="3">Fructose 1,6-bisphosphatase</fullName>
    </recommendedName>
</protein>
<keyword evidence="2" id="KW-1185">Reference proteome</keyword>
<dbReference type="Gene3D" id="1.10.3680.10">
    <property type="entry name" value="TerB-like"/>
    <property type="match status" value="2"/>
</dbReference>
<dbReference type="AlphaFoldDB" id="A0A1Y2PGW4"/>
<dbReference type="SUPFAM" id="SSF158682">
    <property type="entry name" value="TerB-like"/>
    <property type="match status" value="1"/>
</dbReference>
<evidence type="ECO:0000313" key="1">
    <source>
        <dbReference type="EMBL" id="OSY89037.1"/>
    </source>
</evidence>